<comment type="caution">
    <text evidence="1">The sequence shown here is derived from an EMBL/GenBank/DDBJ whole genome shotgun (WGS) entry which is preliminary data.</text>
</comment>
<dbReference type="AlphaFoldDB" id="A0A4Z0WDE3"/>
<proteinExistence type="predicted"/>
<reference evidence="1 2" key="1">
    <citation type="submission" date="2019-04" db="EMBL/GenBank/DDBJ databases">
        <title>Natronospirillum operosus gen. nov., sp. nov., a haloalkaliphilic satellite isolated from decaying biomass of laboratory culture of cyanobacterium Geitlerinema sp. and proposal of Natronospirillaceae fam. nov. and Saccharospirillaceae fam. nov.</title>
        <authorList>
            <person name="Kevbrin V."/>
            <person name="Boltyanskaya Y."/>
            <person name="Koziaeva V."/>
            <person name="Grouzdev D.S."/>
            <person name="Park M."/>
            <person name="Cho J."/>
        </authorList>
    </citation>
    <scope>NUCLEOTIDE SEQUENCE [LARGE SCALE GENOMIC DNA]</scope>
    <source>
        <strain evidence="1 2">G-116</strain>
    </source>
</reference>
<name>A0A4Z0WDE3_9GAMM</name>
<dbReference type="OrthoDB" id="9778918at2"/>
<dbReference type="Proteomes" id="UP000297475">
    <property type="component" value="Unassembled WGS sequence"/>
</dbReference>
<dbReference type="RefSeq" id="WP_135480430.1">
    <property type="nucleotide sequence ID" value="NZ_SRMF01000001.1"/>
</dbReference>
<sequence length="603" mass="67550">MILTSLDRYYDRLLTRPNTEIAPIGYSYEKISYALVISRSGDLIDVMDLRDTSSKKPRPRQMSVPQPEIRTAGVKPFFLWDKSSYVLGLGDNQETSDTKREKRDKRILEEHEAFKAYHNEVLGGTDDEGLLALLAFLNRWSPDMREQYPQLVEDVLTSNLVFRLEADQEFIHEREKAKEIRARLLESDATSPGMCLVTGTVGPLSTLHPKIKGVRDAQSSGASLVSFNLSAFTSYGKSQGENSPVSEKAAFSYTTVLNHLLRGDPANRQRIQIGDATTVFWAEADSPEKAEAAENTLAAFLNPRADDEAETDKLRGVMESIAQGKPLKDLDANLDDNTVIYVLGLAPNASRLSIRFWETGTLNFFAERLTRHFEDLVLEPRPWKHEPGVWRLLLETVPRPKSGNPKADDIQPQLAGEMMRSILTGRRYPRSLLTNIVMRLRADGQTTDLRVALCKAVLCRDHRLGVKGIQEEVPVSLDIKNTSPGYLLGRLFSVLENIQVSALGKSVNATIRDRYYGAASATPASIFPVLLRNSQHHLSRLRKDKPGLAHNMEKDIQDIVDGLPTQFPKNLKIEAQGQFAIGYYHQSKARFASKSNSEEGETQ</sequence>
<dbReference type="EMBL" id="SRMF01000001">
    <property type="protein sequence ID" value="TGG95070.1"/>
    <property type="molecule type" value="Genomic_DNA"/>
</dbReference>
<dbReference type="CDD" id="cd09757">
    <property type="entry name" value="Cas8c_I-C"/>
    <property type="match status" value="1"/>
</dbReference>
<evidence type="ECO:0000313" key="2">
    <source>
        <dbReference type="Proteomes" id="UP000297475"/>
    </source>
</evidence>
<organism evidence="1 2">
    <name type="scientific">Natronospirillum operosum</name>
    <dbReference type="NCBI Taxonomy" id="2759953"/>
    <lineage>
        <taxon>Bacteria</taxon>
        <taxon>Pseudomonadati</taxon>
        <taxon>Pseudomonadota</taxon>
        <taxon>Gammaproteobacteria</taxon>
        <taxon>Oceanospirillales</taxon>
        <taxon>Natronospirillaceae</taxon>
        <taxon>Natronospirillum</taxon>
    </lineage>
</organism>
<dbReference type="NCBIfam" id="TIGR01863">
    <property type="entry name" value="cas_Csd1"/>
    <property type="match status" value="1"/>
</dbReference>
<accession>A0A4Z0WDE3</accession>
<dbReference type="Pfam" id="PF09709">
    <property type="entry name" value="Cas_Csd1"/>
    <property type="match status" value="1"/>
</dbReference>
<dbReference type="InterPro" id="IPR010144">
    <property type="entry name" value="CRISPR-assoc_prot_Csd1-typ"/>
</dbReference>
<keyword evidence="2" id="KW-1185">Reference proteome</keyword>
<protein>
    <submittedName>
        <fullName evidence="1">Type I-C CRISPR-associated protein Cas8c/Csd1</fullName>
    </submittedName>
</protein>
<evidence type="ECO:0000313" key="1">
    <source>
        <dbReference type="EMBL" id="TGG95070.1"/>
    </source>
</evidence>
<gene>
    <name evidence="1" type="primary">cas8c</name>
    <name evidence="1" type="ORF">E4656_01175</name>
</gene>